<dbReference type="OrthoDB" id="1851979at2759"/>
<dbReference type="InterPro" id="IPR002213">
    <property type="entry name" value="UDP_glucos_trans"/>
</dbReference>
<evidence type="ECO:0000256" key="1">
    <source>
        <dbReference type="ARBA" id="ARBA00009995"/>
    </source>
</evidence>
<dbReference type="CDD" id="cd03784">
    <property type="entry name" value="GT1_Gtf-like"/>
    <property type="match status" value="1"/>
</dbReference>
<dbReference type="PANTHER" id="PTHR48045:SF20">
    <property type="entry name" value="UDP-RHAMNOSE:RHAMNOSYLTRANSFERASE 1"/>
    <property type="match status" value="1"/>
</dbReference>
<proteinExistence type="inferred from homology"/>
<keyword evidence="4" id="KW-1185">Reference proteome</keyword>
<comment type="similarity">
    <text evidence="1">Belongs to the UDP-glycosyltransferase family.</text>
</comment>
<accession>A0A835P915</accession>
<evidence type="ECO:0000313" key="4">
    <source>
        <dbReference type="Proteomes" id="UP000636800"/>
    </source>
</evidence>
<organism evidence="3 4">
    <name type="scientific">Vanilla planifolia</name>
    <name type="common">Vanilla</name>
    <dbReference type="NCBI Taxonomy" id="51239"/>
    <lineage>
        <taxon>Eukaryota</taxon>
        <taxon>Viridiplantae</taxon>
        <taxon>Streptophyta</taxon>
        <taxon>Embryophyta</taxon>
        <taxon>Tracheophyta</taxon>
        <taxon>Spermatophyta</taxon>
        <taxon>Magnoliopsida</taxon>
        <taxon>Liliopsida</taxon>
        <taxon>Asparagales</taxon>
        <taxon>Orchidaceae</taxon>
        <taxon>Vanilloideae</taxon>
        <taxon>Vanilleae</taxon>
        <taxon>Vanilla</taxon>
    </lineage>
</organism>
<dbReference type="SUPFAM" id="SSF53756">
    <property type="entry name" value="UDP-Glycosyltransferase/glycogen phosphorylase"/>
    <property type="match status" value="1"/>
</dbReference>
<dbReference type="GO" id="GO:0008194">
    <property type="term" value="F:UDP-glycosyltransferase activity"/>
    <property type="evidence" value="ECO:0007669"/>
    <property type="project" value="InterPro"/>
</dbReference>
<name>A0A835P915_VANPL</name>
<comment type="caution">
    <text evidence="3">The sequence shown here is derived from an EMBL/GenBank/DDBJ whole genome shotgun (WGS) entry which is preliminary data.</text>
</comment>
<dbReference type="EMBL" id="JADCNL010000198">
    <property type="protein sequence ID" value="KAG0449241.1"/>
    <property type="molecule type" value="Genomic_DNA"/>
</dbReference>
<evidence type="ECO:0000313" key="3">
    <source>
        <dbReference type="EMBL" id="KAG0449241.1"/>
    </source>
</evidence>
<dbReference type="AlphaFoldDB" id="A0A835P915"/>
<dbReference type="FunFam" id="3.40.50.2000:FF:000037">
    <property type="entry name" value="Glycosyltransferase"/>
    <property type="match status" value="1"/>
</dbReference>
<keyword evidence="2" id="KW-0808">Transferase</keyword>
<protein>
    <submittedName>
        <fullName evidence="3">Uncharacterized protein</fullName>
    </submittedName>
</protein>
<dbReference type="Proteomes" id="UP000636800">
    <property type="component" value="Unassembled WGS sequence"/>
</dbReference>
<dbReference type="PANTHER" id="PTHR48045">
    <property type="entry name" value="UDP-GLYCOSYLTRANSFERASE 72B1"/>
    <property type="match status" value="1"/>
</dbReference>
<gene>
    <name evidence="3" type="ORF">HPP92_027457</name>
</gene>
<dbReference type="Gene3D" id="3.40.50.2000">
    <property type="entry name" value="Glycogen Phosphorylase B"/>
    <property type="match status" value="2"/>
</dbReference>
<sequence length="455" mass="51114">MAEDSGKQLHIVMLPWLAMGHLLPFFELSKRLAKNGHRVFFLSSPGNLRRLPSIPASISHLLELVPCPLPSTEKLPAHVESTIDLPSYDVLPFLVQAYQSFEHQLANFLDEPSRPIKPDWIIYDTFGNRWVPTFATQHGLRCASFSVFNAAKLSFFGTKIDHESPEELTKVPEWIPFPTTVAFTPFEARQCFPILQMISKISARGQNNRGNFMAVKTCREFEPEWLDLLGKILVGFPIVPVGFLPPSFDDDEESQPWVRIAAWLDRKEPSSVLYAAFGSELKFTTEQIDEIASGLERSDVPFVWALREGCLPDGFEERVGDRGIVVEGWVPQARILSHSSIGGFLNHGGPSGIVEGLMAGVALVVLPMQFEQGLNARLLSEKGLGAEVFRDYEDGSFSGEEIARKVRMVMVEKEGEGLRARARAGKEKFGNEEVQDRYVKELANFMWENKVHQEP</sequence>
<dbReference type="Pfam" id="PF00201">
    <property type="entry name" value="UDPGT"/>
    <property type="match status" value="1"/>
</dbReference>
<evidence type="ECO:0000256" key="2">
    <source>
        <dbReference type="ARBA" id="ARBA00022679"/>
    </source>
</evidence>
<reference evidence="3 4" key="1">
    <citation type="journal article" date="2020" name="Nat. Food">
        <title>A phased Vanilla planifolia genome enables genetic improvement of flavour and production.</title>
        <authorList>
            <person name="Hasing T."/>
            <person name="Tang H."/>
            <person name="Brym M."/>
            <person name="Khazi F."/>
            <person name="Huang T."/>
            <person name="Chambers A.H."/>
        </authorList>
    </citation>
    <scope>NUCLEOTIDE SEQUENCE [LARGE SCALE GENOMIC DNA]</scope>
    <source>
        <tissue evidence="3">Leaf</tissue>
    </source>
</reference>